<dbReference type="InterPro" id="IPR052513">
    <property type="entry name" value="Thioester_dehydratase-like"/>
</dbReference>
<dbReference type="Proteomes" id="UP000216947">
    <property type="component" value="Unassembled WGS sequence"/>
</dbReference>
<sequence length="130" mass="14782">MSKTPRLYSPYDAPLWESIQEGQMKLQRCRKTGAFYYPPGPVCPQSLSFDVEWAPVSGRGTILSWTVFHRQYLPAYPAPHLVVAVALEEGPIMIGYMDHASLPDLKLDKPVAMEYVEHPDGYRIPKFTLQ</sequence>
<gene>
    <name evidence="3" type="ORF">CAL19_16785</name>
</gene>
<dbReference type="OrthoDB" id="5514845at2"/>
<dbReference type="PANTHER" id="PTHR34075:SF5">
    <property type="entry name" value="BLR3430 PROTEIN"/>
    <property type="match status" value="1"/>
</dbReference>
<dbReference type="InterPro" id="IPR002878">
    <property type="entry name" value="ChsH2_C"/>
</dbReference>
<dbReference type="PANTHER" id="PTHR34075">
    <property type="entry name" value="BLR3430 PROTEIN"/>
    <property type="match status" value="1"/>
</dbReference>
<keyword evidence="4" id="KW-1185">Reference proteome</keyword>
<dbReference type="Gene3D" id="6.10.30.10">
    <property type="match status" value="1"/>
</dbReference>
<dbReference type="InterPro" id="IPR022002">
    <property type="entry name" value="ChsH2_Znr"/>
</dbReference>
<evidence type="ECO:0000313" key="3">
    <source>
        <dbReference type="EMBL" id="OZI16346.1"/>
    </source>
</evidence>
<dbReference type="EMBL" id="NEVK01000008">
    <property type="protein sequence ID" value="OZI16346.1"/>
    <property type="molecule type" value="Genomic_DNA"/>
</dbReference>
<proteinExistence type="predicted"/>
<feature type="domain" description="ChsH2 rubredoxin-like zinc ribbon" evidence="2">
    <location>
        <begin position="16"/>
        <end position="52"/>
    </location>
</feature>
<evidence type="ECO:0000313" key="4">
    <source>
        <dbReference type="Proteomes" id="UP000216947"/>
    </source>
</evidence>
<dbReference type="AlphaFoldDB" id="A0A261QUA3"/>
<organism evidence="3 4">
    <name type="scientific">Bordetella genomosp. 7</name>
    <dbReference type="NCBI Taxonomy" id="1416805"/>
    <lineage>
        <taxon>Bacteria</taxon>
        <taxon>Pseudomonadati</taxon>
        <taxon>Pseudomonadota</taxon>
        <taxon>Betaproteobacteria</taxon>
        <taxon>Burkholderiales</taxon>
        <taxon>Alcaligenaceae</taxon>
        <taxon>Bordetella</taxon>
    </lineage>
</organism>
<comment type="caution">
    <text evidence="3">The sequence shown here is derived from an EMBL/GenBank/DDBJ whole genome shotgun (WGS) entry which is preliminary data.</text>
</comment>
<evidence type="ECO:0000259" key="2">
    <source>
        <dbReference type="Pfam" id="PF12172"/>
    </source>
</evidence>
<dbReference type="Pfam" id="PF12172">
    <property type="entry name" value="zf-ChsH2"/>
    <property type="match status" value="1"/>
</dbReference>
<dbReference type="Pfam" id="PF01796">
    <property type="entry name" value="OB_ChsH2_C"/>
    <property type="match status" value="1"/>
</dbReference>
<accession>A0A261QUA3</accession>
<evidence type="ECO:0008006" key="5">
    <source>
        <dbReference type="Google" id="ProtNLM"/>
    </source>
</evidence>
<feature type="domain" description="ChsH2 C-terminal OB-fold" evidence="1">
    <location>
        <begin position="53"/>
        <end position="114"/>
    </location>
</feature>
<reference evidence="4" key="1">
    <citation type="submission" date="2017-05" db="EMBL/GenBank/DDBJ databases">
        <title>Complete and WGS of Bordetella genogroups.</title>
        <authorList>
            <person name="Spilker T."/>
            <person name="Lipuma J."/>
        </authorList>
    </citation>
    <scope>NUCLEOTIDE SEQUENCE [LARGE SCALE GENOMIC DNA]</scope>
    <source>
        <strain evidence="4">AU18089</strain>
    </source>
</reference>
<name>A0A261QUA3_9BORD</name>
<evidence type="ECO:0000259" key="1">
    <source>
        <dbReference type="Pfam" id="PF01796"/>
    </source>
</evidence>
<protein>
    <recommendedName>
        <fullName evidence="5">Nucleic acid-binding protein</fullName>
    </recommendedName>
</protein>
<dbReference type="InterPro" id="IPR012340">
    <property type="entry name" value="NA-bd_OB-fold"/>
</dbReference>
<dbReference type="RefSeq" id="WP_038852355.1">
    <property type="nucleotide sequence ID" value="NZ_NEVI01000020.1"/>
</dbReference>
<dbReference type="SUPFAM" id="SSF50249">
    <property type="entry name" value="Nucleic acid-binding proteins"/>
    <property type="match status" value="1"/>
</dbReference>